<reference evidence="1 2" key="1">
    <citation type="journal article" date="2020" name="ISME J.">
        <title>Uncovering the hidden diversity of litter-decomposition mechanisms in mushroom-forming fungi.</title>
        <authorList>
            <person name="Floudas D."/>
            <person name="Bentzer J."/>
            <person name="Ahren D."/>
            <person name="Johansson T."/>
            <person name="Persson P."/>
            <person name="Tunlid A."/>
        </authorList>
    </citation>
    <scope>NUCLEOTIDE SEQUENCE [LARGE SCALE GENOMIC DNA]</scope>
    <source>
        <strain evidence="1 2">CBS 101986</strain>
    </source>
</reference>
<comment type="caution">
    <text evidence="1">The sequence shown here is derived from an EMBL/GenBank/DDBJ whole genome shotgun (WGS) entry which is preliminary data.</text>
</comment>
<organism evidence="1 2">
    <name type="scientific">Psilocybe cf. subviscida</name>
    <dbReference type="NCBI Taxonomy" id="2480587"/>
    <lineage>
        <taxon>Eukaryota</taxon>
        <taxon>Fungi</taxon>
        <taxon>Dikarya</taxon>
        <taxon>Basidiomycota</taxon>
        <taxon>Agaricomycotina</taxon>
        <taxon>Agaricomycetes</taxon>
        <taxon>Agaricomycetidae</taxon>
        <taxon>Agaricales</taxon>
        <taxon>Agaricineae</taxon>
        <taxon>Strophariaceae</taxon>
        <taxon>Psilocybe</taxon>
    </lineage>
</organism>
<name>A0A8H5EZU8_9AGAR</name>
<evidence type="ECO:0000313" key="1">
    <source>
        <dbReference type="EMBL" id="KAF5318715.1"/>
    </source>
</evidence>
<gene>
    <name evidence="1" type="ORF">D9619_010770</name>
</gene>
<proteinExistence type="predicted"/>
<sequence>MPHLSISRSPLHFTLAMDYQRLNNERITGTKIAPYDMITAVTQRAINKQLEKMHRVNESLQKLSLLSADPEDDYSRLDADLDAPTIELRLNTENRIVIFCLNISRATLKYLRIKGRKVLEESLEIPASTLALSVNLTFEGVDFAKLPQHVQDRLKVKNNYSVQQLLVDFTSASLARLDKRRTTVHDHIEDLTAKAFFDIFIEKYFTVLAQTNEFVLHYVPLANQEFRKKYEMPSVPPTDFTFQNMPFVQNDKDNGGPSGDNMLVYLQMCNDNGMPKQLLPVSANWVVPTPNNTDRYDGTVALSADTFLNGWLLKRLSDFNRSSTWMVTDAYWKAKGLGTQFYLGGKLGRTDASESDVKWNALDPTQVDQNVRNKVNGQIGQWYKYYYYNNKDDDEGLWRVWQKGTTTNWLFIPEGYNNNGKCEIFVYGNTFIEFYVHVDLPASTGWVNGEWSTTIVLDGVNDGELIIKADDINPKITNKVDEAWLHKGEISVFSKPAEEGLKRLSMTYIINEMRSVFRNGWDFVLPGGADFYISKAVFNKEKDLMCELKYKFNA</sequence>
<dbReference type="AlphaFoldDB" id="A0A8H5EZU8"/>
<protein>
    <submittedName>
        <fullName evidence="1">Uncharacterized protein</fullName>
    </submittedName>
</protein>
<dbReference type="EMBL" id="JAACJJ010000030">
    <property type="protein sequence ID" value="KAF5318715.1"/>
    <property type="molecule type" value="Genomic_DNA"/>
</dbReference>
<dbReference type="OrthoDB" id="5429442at2759"/>
<accession>A0A8H5EZU8</accession>
<keyword evidence="2" id="KW-1185">Reference proteome</keyword>
<evidence type="ECO:0000313" key="2">
    <source>
        <dbReference type="Proteomes" id="UP000567179"/>
    </source>
</evidence>
<dbReference type="Proteomes" id="UP000567179">
    <property type="component" value="Unassembled WGS sequence"/>
</dbReference>